<dbReference type="Pfam" id="PF09365">
    <property type="entry name" value="DUF2461"/>
    <property type="match status" value="1"/>
</dbReference>
<reference evidence="1 2" key="2">
    <citation type="journal article" date="2011" name="ISME J.">
        <title>RNA-seq reveals cooperative metabolic interactions between two termite-gut spirochete species in co-culture.</title>
        <authorList>
            <person name="Rosenthal A.Z."/>
            <person name="Matson E.G."/>
            <person name="Eldar A."/>
            <person name="Leadbetter J.R."/>
        </authorList>
    </citation>
    <scope>NUCLEOTIDE SEQUENCE [LARGE SCALE GENOMIC DNA]</scope>
    <source>
        <strain evidence="2">ATCC BAA-888 / DSM 13862 / ZAS-9</strain>
    </source>
</reference>
<reference evidence="2" key="1">
    <citation type="submission" date="2009-12" db="EMBL/GenBank/DDBJ databases">
        <title>Complete sequence of Treponema azotonutricium strain ZAS-9.</title>
        <authorList>
            <person name="Tetu S.G."/>
            <person name="Matson E."/>
            <person name="Ren Q."/>
            <person name="Seshadri R."/>
            <person name="Elbourne L."/>
            <person name="Hassan K.A."/>
            <person name="Durkin A."/>
            <person name="Radune D."/>
            <person name="Mohamoud Y."/>
            <person name="Shay R."/>
            <person name="Jin S."/>
            <person name="Zhang X."/>
            <person name="Lucey K."/>
            <person name="Ballor N.R."/>
            <person name="Ottesen E."/>
            <person name="Rosenthal R."/>
            <person name="Allen A."/>
            <person name="Leadbetter J.R."/>
            <person name="Paulsen I.T."/>
        </authorList>
    </citation>
    <scope>NUCLEOTIDE SEQUENCE [LARGE SCALE GENOMIC DNA]</scope>
    <source>
        <strain evidence="2">ATCC BAA-888 / DSM 13862 / ZAS-9</strain>
    </source>
</reference>
<keyword evidence="2" id="KW-1185">Reference proteome</keyword>
<dbReference type="InParanoid" id="F5YCK4"/>
<name>F5YCK4_LEAAZ</name>
<protein>
    <submittedName>
        <fullName evidence="1">Uncharacterized protein</fullName>
    </submittedName>
</protein>
<dbReference type="OrthoDB" id="9794241at2"/>
<dbReference type="KEGG" id="taz:TREAZ_1749"/>
<dbReference type="STRING" id="545695.TREAZ_1749"/>
<organism evidence="1 2">
    <name type="scientific">Leadbettera azotonutricia (strain ATCC BAA-888 / DSM 13862 / ZAS-9)</name>
    <name type="common">Treponema azotonutricium</name>
    <dbReference type="NCBI Taxonomy" id="545695"/>
    <lineage>
        <taxon>Bacteria</taxon>
        <taxon>Pseudomonadati</taxon>
        <taxon>Spirochaetota</taxon>
        <taxon>Spirochaetia</taxon>
        <taxon>Spirochaetales</taxon>
        <taxon>Breznakiellaceae</taxon>
        <taxon>Leadbettera</taxon>
    </lineage>
</organism>
<dbReference type="AlphaFoldDB" id="F5YCK4"/>
<proteinExistence type="predicted"/>
<dbReference type="Proteomes" id="UP000009222">
    <property type="component" value="Chromosome"/>
</dbReference>
<dbReference type="HOGENOM" id="CLU_2829996_0_0_12"/>
<accession>F5YCK4</accession>
<gene>
    <name evidence="1" type="ordered locus">TREAZ_1749</name>
</gene>
<sequence>MPTCNNNNIFEWMKNNKPKYEQAKHEFENILFKLNRDTRFSNDKSPYNTVPNIIRLKWEIRSTAHF</sequence>
<evidence type="ECO:0000313" key="2">
    <source>
        <dbReference type="Proteomes" id="UP000009222"/>
    </source>
</evidence>
<dbReference type="InterPro" id="IPR012808">
    <property type="entry name" value="CHP02453"/>
</dbReference>
<evidence type="ECO:0000313" key="1">
    <source>
        <dbReference type="EMBL" id="AEF81172.1"/>
    </source>
</evidence>
<dbReference type="EMBL" id="CP001841">
    <property type="protein sequence ID" value="AEF81172.1"/>
    <property type="molecule type" value="Genomic_DNA"/>
</dbReference>